<evidence type="ECO:0000313" key="1">
    <source>
        <dbReference type="EMBL" id="GJT91886.1"/>
    </source>
</evidence>
<keyword evidence="1" id="KW-0695">RNA-directed DNA polymerase</keyword>
<evidence type="ECO:0000313" key="2">
    <source>
        <dbReference type="Proteomes" id="UP001151760"/>
    </source>
</evidence>
<gene>
    <name evidence="1" type="ORF">Tco_1080731</name>
</gene>
<reference evidence="1" key="1">
    <citation type="journal article" date="2022" name="Int. J. Mol. Sci.">
        <title>Draft Genome of Tanacetum Coccineum: Genomic Comparison of Closely Related Tanacetum-Family Plants.</title>
        <authorList>
            <person name="Yamashiro T."/>
            <person name="Shiraishi A."/>
            <person name="Nakayama K."/>
            <person name="Satake H."/>
        </authorList>
    </citation>
    <scope>NUCLEOTIDE SEQUENCE</scope>
</reference>
<protein>
    <submittedName>
        <fullName evidence="1">Reverse transcriptase domain-containing protein</fullName>
    </submittedName>
</protein>
<sequence>MVLEEEDQVERYIWGLSNNIQGDVTLSAPTRLQHVVRMANSLMDQKKVGHNARDCQYQAATNHQRALVSNQRTLVVSQRALRVNQRVNVTCYEYGRQGHFCSNCPKLKNQNQGNQAATAIARGRVFALGGGEVNKDSKVVTDGRIVKSDAILRGCTLNLLNHPFNIDLMPVELGSFDAIVGMDWLSKYHTVIVCDEKIIQIPYGDEVLTIHGDGNDGGINSRLSIISCTKSQKYIQRGCHVFLAQVTKKKSKDKSQEKRLEDVPTVRDFLKVFPEDLPGLPSTRQDEFQIDLVPGAAPITRSSYILASSEMQELSTHL</sequence>
<dbReference type="InterPro" id="IPR021109">
    <property type="entry name" value="Peptidase_aspartic_dom_sf"/>
</dbReference>
<proteinExistence type="predicted"/>
<accession>A0ABQ5HWM7</accession>
<dbReference type="Proteomes" id="UP001151760">
    <property type="component" value="Unassembled WGS sequence"/>
</dbReference>
<reference evidence="1" key="2">
    <citation type="submission" date="2022-01" db="EMBL/GenBank/DDBJ databases">
        <authorList>
            <person name="Yamashiro T."/>
            <person name="Shiraishi A."/>
            <person name="Satake H."/>
            <person name="Nakayama K."/>
        </authorList>
    </citation>
    <scope>NUCLEOTIDE SEQUENCE</scope>
</reference>
<dbReference type="InterPro" id="IPR032567">
    <property type="entry name" value="RTL1-rel"/>
</dbReference>
<dbReference type="GO" id="GO:0003964">
    <property type="term" value="F:RNA-directed DNA polymerase activity"/>
    <property type="evidence" value="ECO:0007669"/>
    <property type="project" value="UniProtKB-KW"/>
</dbReference>
<dbReference type="Gene3D" id="4.10.60.10">
    <property type="entry name" value="Zinc finger, CCHC-type"/>
    <property type="match status" value="1"/>
</dbReference>
<keyword evidence="1" id="KW-0808">Transferase</keyword>
<dbReference type="PANTHER" id="PTHR15503:SF45">
    <property type="entry name" value="RNA-DIRECTED DNA POLYMERASE HOMOLOG"/>
    <property type="match status" value="1"/>
</dbReference>
<dbReference type="Pfam" id="PF08284">
    <property type="entry name" value="RVP_2"/>
    <property type="match status" value="1"/>
</dbReference>
<comment type="caution">
    <text evidence="1">The sequence shown here is derived from an EMBL/GenBank/DDBJ whole genome shotgun (WGS) entry which is preliminary data.</text>
</comment>
<name>A0ABQ5HWM7_9ASTR</name>
<organism evidence="1 2">
    <name type="scientific">Tanacetum coccineum</name>
    <dbReference type="NCBI Taxonomy" id="301880"/>
    <lineage>
        <taxon>Eukaryota</taxon>
        <taxon>Viridiplantae</taxon>
        <taxon>Streptophyta</taxon>
        <taxon>Embryophyta</taxon>
        <taxon>Tracheophyta</taxon>
        <taxon>Spermatophyta</taxon>
        <taxon>Magnoliopsida</taxon>
        <taxon>eudicotyledons</taxon>
        <taxon>Gunneridae</taxon>
        <taxon>Pentapetalae</taxon>
        <taxon>asterids</taxon>
        <taxon>campanulids</taxon>
        <taxon>Asterales</taxon>
        <taxon>Asteraceae</taxon>
        <taxon>Asteroideae</taxon>
        <taxon>Anthemideae</taxon>
        <taxon>Anthemidinae</taxon>
        <taxon>Tanacetum</taxon>
    </lineage>
</organism>
<keyword evidence="2" id="KW-1185">Reference proteome</keyword>
<dbReference type="EMBL" id="BQNB010020058">
    <property type="protein sequence ID" value="GJT91886.1"/>
    <property type="molecule type" value="Genomic_DNA"/>
</dbReference>
<dbReference type="PANTHER" id="PTHR15503">
    <property type="entry name" value="LDOC1 RELATED"/>
    <property type="match status" value="1"/>
</dbReference>
<dbReference type="Gene3D" id="2.40.70.10">
    <property type="entry name" value="Acid Proteases"/>
    <property type="match status" value="1"/>
</dbReference>
<keyword evidence="1" id="KW-0548">Nucleotidyltransferase</keyword>